<name>A0A8X6Q6Q1_NEPPI</name>
<keyword evidence="2" id="KW-1185">Reference proteome</keyword>
<evidence type="ECO:0000313" key="1">
    <source>
        <dbReference type="EMBL" id="GFU08487.1"/>
    </source>
</evidence>
<sequence length="94" mass="10813">MTRTMCLNRCELSSNLEEIVRPVSSIRSPQCIAEESLLFMEPETALSKLRSYHLHFETQFMQWFSYVCIFRELGVHTNASGINDSDDFEALASC</sequence>
<dbReference type="Proteomes" id="UP000887013">
    <property type="component" value="Unassembled WGS sequence"/>
</dbReference>
<proteinExistence type="predicted"/>
<evidence type="ECO:0000313" key="2">
    <source>
        <dbReference type="Proteomes" id="UP000887013"/>
    </source>
</evidence>
<dbReference type="AlphaFoldDB" id="A0A8X6Q6Q1"/>
<gene>
    <name evidence="1" type="ORF">NPIL_615191</name>
</gene>
<reference evidence="1" key="1">
    <citation type="submission" date="2020-08" db="EMBL/GenBank/DDBJ databases">
        <title>Multicomponent nature underlies the extraordinary mechanical properties of spider dragline silk.</title>
        <authorList>
            <person name="Kono N."/>
            <person name="Nakamura H."/>
            <person name="Mori M."/>
            <person name="Yoshida Y."/>
            <person name="Ohtoshi R."/>
            <person name="Malay A.D."/>
            <person name="Moran D.A.P."/>
            <person name="Tomita M."/>
            <person name="Numata K."/>
            <person name="Arakawa K."/>
        </authorList>
    </citation>
    <scope>NUCLEOTIDE SEQUENCE</scope>
</reference>
<organism evidence="1 2">
    <name type="scientific">Nephila pilipes</name>
    <name type="common">Giant wood spider</name>
    <name type="synonym">Nephila maculata</name>
    <dbReference type="NCBI Taxonomy" id="299642"/>
    <lineage>
        <taxon>Eukaryota</taxon>
        <taxon>Metazoa</taxon>
        <taxon>Ecdysozoa</taxon>
        <taxon>Arthropoda</taxon>
        <taxon>Chelicerata</taxon>
        <taxon>Arachnida</taxon>
        <taxon>Araneae</taxon>
        <taxon>Araneomorphae</taxon>
        <taxon>Entelegynae</taxon>
        <taxon>Araneoidea</taxon>
        <taxon>Nephilidae</taxon>
        <taxon>Nephila</taxon>
    </lineage>
</organism>
<accession>A0A8X6Q6Q1</accession>
<dbReference type="EMBL" id="BMAW01124568">
    <property type="protein sequence ID" value="GFU08487.1"/>
    <property type="molecule type" value="Genomic_DNA"/>
</dbReference>
<protein>
    <submittedName>
        <fullName evidence="1">Uncharacterized protein</fullName>
    </submittedName>
</protein>
<comment type="caution">
    <text evidence="1">The sequence shown here is derived from an EMBL/GenBank/DDBJ whole genome shotgun (WGS) entry which is preliminary data.</text>
</comment>